<feature type="domain" description="GAD-related" evidence="1">
    <location>
        <begin position="13"/>
        <end position="99"/>
    </location>
</feature>
<evidence type="ECO:0000313" key="3">
    <source>
        <dbReference type="EMBL" id="AIF40472.1"/>
    </source>
</evidence>
<protein>
    <submittedName>
        <fullName evidence="3">Uncharacterized protein</fullName>
    </submittedName>
</protein>
<dbReference type="KEGG" id="dni:HX89_05415"/>
<sequence>MNATPRGAAAIEPFVARFAPSDVTPVGPAFVEYAADRLPQSLLALYRDHGIGWYGKQELQLVDPAVWTPVLQEWFGVGVASIPFAVTSFGHVYHLDEDGRVQCLDPHFLTNLVVAESADEFFAEHLVGPSSHLADLRGPHQGARTKLGLLGEGELYSFTPMLPLGGTVSPDALTKGDGVQHALLTHRMVREQRQR</sequence>
<dbReference type="AlphaFoldDB" id="A0A075JGQ8"/>
<dbReference type="GeneID" id="41840623"/>
<dbReference type="Pfam" id="PF08906">
    <property type="entry name" value="T6SS_Tdi1_C"/>
    <property type="match status" value="1"/>
</dbReference>
<dbReference type="Pfam" id="PF08887">
    <property type="entry name" value="GAD-like"/>
    <property type="match status" value="1"/>
</dbReference>
<evidence type="ECO:0000259" key="1">
    <source>
        <dbReference type="Pfam" id="PF08887"/>
    </source>
</evidence>
<organism evidence="3 4">
    <name type="scientific">Dermacoccus nishinomiyaensis</name>
    <dbReference type="NCBI Taxonomy" id="1274"/>
    <lineage>
        <taxon>Bacteria</taxon>
        <taxon>Bacillati</taxon>
        <taxon>Actinomycetota</taxon>
        <taxon>Actinomycetes</taxon>
        <taxon>Micrococcales</taxon>
        <taxon>Dermacoccaceae</taxon>
        <taxon>Dermacoccus</taxon>
    </lineage>
</organism>
<keyword evidence="4" id="KW-1185">Reference proteome</keyword>
<accession>A0A075JGQ8</accession>
<name>A0A075JGQ8_9MICO</name>
<evidence type="ECO:0000259" key="2">
    <source>
        <dbReference type="Pfam" id="PF08906"/>
    </source>
</evidence>
<dbReference type="HOGENOM" id="CLU_1394341_0_0_11"/>
<dbReference type="RefSeq" id="WP_006944396.1">
    <property type="nucleotide sequence ID" value="NZ_CAKZHM010000084.1"/>
</dbReference>
<proteinExistence type="predicted"/>
<dbReference type="EMBL" id="CP008889">
    <property type="protein sequence ID" value="AIF40472.1"/>
    <property type="molecule type" value="Genomic_DNA"/>
</dbReference>
<dbReference type="OrthoDB" id="2216648at2"/>
<gene>
    <name evidence="3" type="ORF">HX89_05415</name>
</gene>
<feature type="domain" description="T6SS immunity protein Tdi1 C-terminal" evidence="2">
    <location>
        <begin position="141"/>
        <end position="188"/>
    </location>
</feature>
<dbReference type="eggNOG" id="COG5620">
    <property type="taxonomic scope" value="Bacteria"/>
</dbReference>
<dbReference type="InterPro" id="IPR015002">
    <property type="entry name" value="T6SS_Tdi1_C"/>
</dbReference>
<reference evidence="3 4" key="1">
    <citation type="submission" date="2014-07" db="EMBL/GenBank/DDBJ databases">
        <title>Genome Sequencing of Dermacoccus nishinomiyaensis.</title>
        <authorList>
            <person name="Hong K.W."/>
            <person name="Chan K.G."/>
        </authorList>
    </citation>
    <scope>NUCLEOTIDE SEQUENCE [LARGE SCALE GENOMIC DNA]</scope>
    <source>
        <strain evidence="3 4">M25</strain>
    </source>
</reference>
<dbReference type="Proteomes" id="UP000027986">
    <property type="component" value="Chromosome"/>
</dbReference>
<dbReference type="InterPro" id="IPR014983">
    <property type="entry name" value="GAD-rel"/>
</dbReference>
<evidence type="ECO:0000313" key="4">
    <source>
        <dbReference type="Proteomes" id="UP000027986"/>
    </source>
</evidence>